<proteinExistence type="predicted"/>
<organism evidence="2 3">
    <name type="scientific">Clavelina lepadiformis</name>
    <name type="common">Light-bulb sea squirt</name>
    <name type="synonym">Ascidia lepadiformis</name>
    <dbReference type="NCBI Taxonomy" id="159417"/>
    <lineage>
        <taxon>Eukaryota</taxon>
        <taxon>Metazoa</taxon>
        <taxon>Chordata</taxon>
        <taxon>Tunicata</taxon>
        <taxon>Ascidiacea</taxon>
        <taxon>Aplousobranchia</taxon>
        <taxon>Clavelinidae</taxon>
        <taxon>Clavelina</taxon>
    </lineage>
</organism>
<evidence type="ECO:0000313" key="3">
    <source>
        <dbReference type="Proteomes" id="UP001642483"/>
    </source>
</evidence>
<reference evidence="2 3" key="1">
    <citation type="submission" date="2024-02" db="EMBL/GenBank/DDBJ databases">
        <authorList>
            <person name="Daric V."/>
            <person name="Darras S."/>
        </authorList>
    </citation>
    <scope>NUCLEOTIDE SEQUENCE [LARGE SCALE GENOMIC DNA]</scope>
</reference>
<keyword evidence="1" id="KW-0812">Transmembrane</keyword>
<comment type="caution">
    <text evidence="2">The sequence shown here is derived from an EMBL/GenBank/DDBJ whole genome shotgun (WGS) entry which is preliminary data.</text>
</comment>
<keyword evidence="1" id="KW-0472">Membrane</keyword>
<feature type="transmembrane region" description="Helical" evidence="1">
    <location>
        <begin position="216"/>
        <end position="238"/>
    </location>
</feature>
<protein>
    <submittedName>
        <fullName evidence="2">Uncharacterized protein</fullName>
    </submittedName>
</protein>
<keyword evidence="3" id="KW-1185">Reference proteome</keyword>
<evidence type="ECO:0000313" key="2">
    <source>
        <dbReference type="EMBL" id="CAK8698372.1"/>
    </source>
</evidence>
<accession>A0ABP0H3D1</accession>
<sequence>MKLADIKRIRVYKTTEEGETTLYSQDNRRLYAYKVLENMGVLSALDVEYNSENTMPSMNRKFTTNCNGCHVFVRGIIAPTYRHCKCLNVPFRSSNQSYLEYPGWWDSNGQCLKAIVTPYENFIRHSMKKIDSGSSVVPMSKPYFETPHLCYTFNDPRTSPTKERTAQYMSKITENALENCFAHLSMKPANNKFLTVITYVSKYDIRHIAIEVGRNIVILLLMTLLVLIFLYLVGAISFTEIGLVKIKQKQMDQAFPEDDWGPLRNNGKEFFWDWLQFQP</sequence>
<evidence type="ECO:0000256" key="1">
    <source>
        <dbReference type="SAM" id="Phobius"/>
    </source>
</evidence>
<gene>
    <name evidence="2" type="ORF">CVLEPA_LOCUS31811</name>
</gene>
<dbReference type="EMBL" id="CAWYQH010000174">
    <property type="protein sequence ID" value="CAK8698372.1"/>
    <property type="molecule type" value="Genomic_DNA"/>
</dbReference>
<name>A0ABP0H3D1_CLALP</name>
<dbReference type="Proteomes" id="UP001642483">
    <property type="component" value="Unassembled WGS sequence"/>
</dbReference>
<keyword evidence="1" id="KW-1133">Transmembrane helix</keyword>